<sequence>MKLQLIEPRSELKPYVSKIWVLESDGRLPEEDMKLIVPNGMVKLVIPVKNGLIGKYDKCIHRSKEGSITLIGISDAPAIVDIENDSPHCNIGIEFSALGAYRIFQLRQFELKNKIFDFEDVIGTQARHLSERLINTDAIENKIEQIQSYLINQLSRSSPDLIVDYCLGQIADTRGLITVNELERKTGFSSRWLREKFTDKVGLSPKNFSSVIRFMQFYEAGASENMDFFKSELYTYFHDQAHFIKDFKRFTGMAPSKFMKTDNEFGHIFYKG</sequence>
<dbReference type="GO" id="GO:0003700">
    <property type="term" value="F:DNA-binding transcription factor activity"/>
    <property type="evidence" value="ECO:0007669"/>
    <property type="project" value="InterPro"/>
</dbReference>
<reference evidence="3" key="1">
    <citation type="submission" date="2017-02" db="EMBL/GenBank/DDBJ databases">
        <authorList>
            <person name="Varghese N."/>
            <person name="Submissions S."/>
        </authorList>
    </citation>
    <scope>NUCLEOTIDE SEQUENCE [LARGE SCALE GENOMIC DNA]</scope>
    <source>
        <strain evidence="3">DSM 22270</strain>
    </source>
</reference>
<dbReference type="Pfam" id="PF20240">
    <property type="entry name" value="DUF6597"/>
    <property type="match status" value="1"/>
</dbReference>
<keyword evidence="3" id="KW-1185">Reference proteome</keyword>
<dbReference type="InterPro" id="IPR018060">
    <property type="entry name" value="HTH_AraC"/>
</dbReference>
<dbReference type="OrthoDB" id="635259at2"/>
<gene>
    <name evidence="2" type="ORF">SAMN05660293_02080</name>
</gene>
<evidence type="ECO:0000313" key="2">
    <source>
        <dbReference type="EMBL" id="SKB77668.1"/>
    </source>
</evidence>
<organism evidence="2 3">
    <name type="scientific">Dyadobacter psychrophilus</name>
    <dbReference type="NCBI Taxonomy" id="651661"/>
    <lineage>
        <taxon>Bacteria</taxon>
        <taxon>Pseudomonadati</taxon>
        <taxon>Bacteroidota</taxon>
        <taxon>Cytophagia</taxon>
        <taxon>Cytophagales</taxon>
        <taxon>Spirosomataceae</taxon>
        <taxon>Dyadobacter</taxon>
    </lineage>
</organism>
<evidence type="ECO:0000259" key="1">
    <source>
        <dbReference type="PROSITE" id="PS01124"/>
    </source>
</evidence>
<dbReference type="STRING" id="651661.SAMN05660293_02080"/>
<dbReference type="RefSeq" id="WP_141110261.1">
    <property type="nucleotide sequence ID" value="NZ_FUZA01000002.1"/>
</dbReference>
<dbReference type="AlphaFoldDB" id="A0A1T5E0Z6"/>
<dbReference type="EMBL" id="FUZA01000002">
    <property type="protein sequence ID" value="SKB77668.1"/>
    <property type="molecule type" value="Genomic_DNA"/>
</dbReference>
<evidence type="ECO:0000313" key="3">
    <source>
        <dbReference type="Proteomes" id="UP000190897"/>
    </source>
</evidence>
<proteinExistence type="predicted"/>
<dbReference type="InterPro" id="IPR046532">
    <property type="entry name" value="DUF6597"/>
</dbReference>
<dbReference type="Pfam" id="PF12833">
    <property type="entry name" value="HTH_18"/>
    <property type="match status" value="1"/>
</dbReference>
<accession>A0A1T5E0Z6</accession>
<dbReference type="GO" id="GO:0043565">
    <property type="term" value="F:sequence-specific DNA binding"/>
    <property type="evidence" value="ECO:0007669"/>
    <property type="project" value="InterPro"/>
</dbReference>
<feature type="domain" description="HTH araC/xylS-type" evidence="1">
    <location>
        <begin position="160"/>
        <end position="261"/>
    </location>
</feature>
<dbReference type="Gene3D" id="1.10.10.60">
    <property type="entry name" value="Homeodomain-like"/>
    <property type="match status" value="1"/>
</dbReference>
<protein>
    <submittedName>
        <fullName evidence="2">Helix-turn-helix domain-containing protein</fullName>
    </submittedName>
</protein>
<dbReference type="Proteomes" id="UP000190897">
    <property type="component" value="Unassembled WGS sequence"/>
</dbReference>
<name>A0A1T5E0Z6_9BACT</name>
<dbReference type="PROSITE" id="PS01124">
    <property type="entry name" value="HTH_ARAC_FAMILY_2"/>
    <property type="match status" value="1"/>
</dbReference>